<dbReference type="RefSeq" id="WP_169593467.1">
    <property type="nucleotide sequence ID" value="NZ_VCQU01000012.1"/>
</dbReference>
<organism evidence="1 2">
    <name type="scientific">Antrihabitans stalactiti</name>
    <dbReference type="NCBI Taxonomy" id="2584121"/>
    <lineage>
        <taxon>Bacteria</taxon>
        <taxon>Bacillati</taxon>
        <taxon>Actinomycetota</taxon>
        <taxon>Actinomycetes</taxon>
        <taxon>Mycobacteriales</taxon>
        <taxon>Nocardiaceae</taxon>
        <taxon>Antrihabitans</taxon>
    </lineage>
</organism>
<dbReference type="EMBL" id="VCQU01000012">
    <property type="protein sequence ID" value="NMN98811.1"/>
    <property type="molecule type" value="Genomic_DNA"/>
</dbReference>
<accession>A0A848KKX4</accession>
<evidence type="ECO:0000313" key="2">
    <source>
        <dbReference type="Proteomes" id="UP000535543"/>
    </source>
</evidence>
<reference evidence="1 2" key="2">
    <citation type="submission" date="2020-06" db="EMBL/GenBank/DDBJ databases">
        <title>Antribacter stalactiti gen. nov., sp. nov., a new member of the family Nacardiaceae isolated from a cave.</title>
        <authorList>
            <person name="Kim I.S."/>
        </authorList>
    </citation>
    <scope>NUCLEOTIDE SEQUENCE [LARGE SCALE GENOMIC DNA]</scope>
    <source>
        <strain evidence="1 2">YC2-7</strain>
    </source>
</reference>
<reference evidence="1 2" key="1">
    <citation type="submission" date="2019-05" db="EMBL/GenBank/DDBJ databases">
        <authorList>
            <person name="Lee S.D."/>
        </authorList>
    </citation>
    <scope>NUCLEOTIDE SEQUENCE [LARGE SCALE GENOMIC DNA]</scope>
    <source>
        <strain evidence="1 2">YC2-7</strain>
    </source>
</reference>
<comment type="caution">
    <text evidence="1">The sequence shown here is derived from an EMBL/GenBank/DDBJ whole genome shotgun (WGS) entry which is preliminary data.</text>
</comment>
<sequence>MSRMRVVAFSVASVTSLCLTGAAGSVILGSLCDMKVPVPRGLDFIHALPSITDIAKPTVATVAAPRTDVGFASVVEPAAPEQQVFTVSVDVAGAPNILSGDLHVRNYYVEGTVTPVRTKVVAMTVTTNVPAEVSNKYVPEKVLDALGLDLTGGVQTKIRTDIDLMRGEFTIHIEDPAIGTQEFGITRHIAA</sequence>
<keyword evidence="2" id="KW-1185">Reference proteome</keyword>
<evidence type="ECO:0000313" key="1">
    <source>
        <dbReference type="EMBL" id="NMN98811.1"/>
    </source>
</evidence>
<gene>
    <name evidence="1" type="ORF">FGL95_27630</name>
</gene>
<proteinExistence type="predicted"/>
<name>A0A848KKX4_9NOCA</name>
<protein>
    <submittedName>
        <fullName evidence="1">Uncharacterized protein</fullName>
    </submittedName>
</protein>
<dbReference type="Proteomes" id="UP000535543">
    <property type="component" value="Unassembled WGS sequence"/>
</dbReference>
<dbReference type="AlphaFoldDB" id="A0A848KKX4"/>